<dbReference type="Gene3D" id="2.60.120.10">
    <property type="entry name" value="Jelly Rolls"/>
    <property type="match status" value="1"/>
</dbReference>
<evidence type="ECO:0000259" key="2">
    <source>
        <dbReference type="PROSITE" id="PS50042"/>
    </source>
</evidence>
<protein>
    <recommendedName>
        <fullName evidence="2">Cyclic nucleotide-binding domain-containing protein</fullName>
    </recommendedName>
</protein>
<reference evidence="3 4" key="1">
    <citation type="submission" date="2016-06" db="EMBL/GenBank/DDBJ databases">
        <title>Revisiting the taxonomy of the Elizabethkingia Genus based on Whole-Genome Sequencing, Optical Mapping, and MALDI-TOF.</title>
        <authorList>
            <person name="Nicholson A.C."/>
        </authorList>
    </citation>
    <scope>NUCLEOTIDE SEQUENCE [LARGE SCALE GENOMIC DNA]</scope>
    <source>
        <strain evidence="3 4">G4070</strain>
    </source>
</reference>
<dbReference type="Proteomes" id="UP000190813">
    <property type="component" value="Unassembled WGS sequence"/>
</dbReference>
<proteinExistence type="predicted"/>
<evidence type="ECO:0000313" key="4">
    <source>
        <dbReference type="Proteomes" id="UP000190813"/>
    </source>
</evidence>
<dbReference type="InterPro" id="IPR000595">
    <property type="entry name" value="cNMP-bd_dom"/>
</dbReference>
<dbReference type="PROSITE" id="PS50042">
    <property type="entry name" value="CNMP_BINDING_3"/>
    <property type="match status" value="1"/>
</dbReference>
<dbReference type="CDD" id="cd00038">
    <property type="entry name" value="CAP_ED"/>
    <property type="match status" value="1"/>
</dbReference>
<name>A0A1T3MYT2_9FLAO</name>
<keyword evidence="1" id="KW-0472">Membrane</keyword>
<dbReference type="InterPro" id="IPR018490">
    <property type="entry name" value="cNMP-bd_dom_sf"/>
</dbReference>
<dbReference type="EMBL" id="MAHX01000002">
    <property type="protein sequence ID" value="OPC69676.1"/>
    <property type="molecule type" value="Genomic_DNA"/>
</dbReference>
<sequence length="249" mass="29250">MKFLRLLFIVYCLSLNTLNKYLKKNALIKLSKLFNEVYAAFLFIFTLIMDMLTTFRNISFFQEISDEEINILVNIATPKLLRKKEKLIAPGQSFNYFFILSNGLLRFFFDDENGVENNLFLPSEKEAALIENPEAYSFESTTKYTIEAVVDTQIFLFNKNEFEEAAFKYRGIHNLYIKSLKQIISILKTRTEQLCSSSPHSRYEDFLRERPFTSQNASRKHIANFLGITPNSLSRMTARIHQKRNQRKK</sequence>
<feature type="domain" description="Cyclic nucleotide-binding" evidence="2">
    <location>
        <begin position="60"/>
        <end position="164"/>
    </location>
</feature>
<keyword evidence="1" id="KW-0812">Transmembrane</keyword>
<dbReference type="AlphaFoldDB" id="A0A1T3MYT2"/>
<dbReference type="SUPFAM" id="SSF51206">
    <property type="entry name" value="cAMP-binding domain-like"/>
    <property type="match status" value="1"/>
</dbReference>
<feature type="transmembrane region" description="Helical" evidence="1">
    <location>
        <begin position="38"/>
        <end position="55"/>
    </location>
</feature>
<keyword evidence="4" id="KW-1185">Reference proteome</keyword>
<dbReference type="InterPro" id="IPR014710">
    <property type="entry name" value="RmlC-like_jellyroll"/>
</dbReference>
<keyword evidence="1" id="KW-1133">Transmembrane helix</keyword>
<evidence type="ECO:0000256" key="1">
    <source>
        <dbReference type="SAM" id="Phobius"/>
    </source>
</evidence>
<comment type="caution">
    <text evidence="3">The sequence shown here is derived from an EMBL/GenBank/DDBJ whole genome shotgun (WGS) entry which is preliminary data.</text>
</comment>
<evidence type="ECO:0000313" key="3">
    <source>
        <dbReference type="EMBL" id="OPC69676.1"/>
    </source>
</evidence>
<gene>
    <name evidence="3" type="ORF">BAZ10_17525</name>
</gene>
<accession>A0A1T3MYT2</accession>
<dbReference type="SMART" id="SM00100">
    <property type="entry name" value="cNMP"/>
    <property type="match status" value="1"/>
</dbReference>
<organism evidence="3 4">
    <name type="scientific">Elizabethkingia occulta</name>
    <dbReference type="NCBI Taxonomy" id="1867263"/>
    <lineage>
        <taxon>Bacteria</taxon>
        <taxon>Pseudomonadati</taxon>
        <taxon>Bacteroidota</taxon>
        <taxon>Flavobacteriia</taxon>
        <taxon>Flavobacteriales</taxon>
        <taxon>Weeksellaceae</taxon>
        <taxon>Elizabethkingia</taxon>
    </lineage>
</organism>